<dbReference type="EMBL" id="BMAW01091430">
    <property type="protein sequence ID" value="GFS49813.1"/>
    <property type="molecule type" value="Genomic_DNA"/>
</dbReference>
<feature type="domain" description="Integrase catalytic" evidence="1">
    <location>
        <begin position="189"/>
        <end position="284"/>
    </location>
</feature>
<evidence type="ECO:0000259" key="1">
    <source>
        <dbReference type="PROSITE" id="PS50994"/>
    </source>
</evidence>
<dbReference type="GO" id="GO:0015074">
    <property type="term" value="P:DNA integration"/>
    <property type="evidence" value="ECO:0007669"/>
    <property type="project" value="InterPro"/>
</dbReference>
<evidence type="ECO:0000313" key="3">
    <source>
        <dbReference type="Proteomes" id="UP000887013"/>
    </source>
</evidence>
<organism evidence="2 3">
    <name type="scientific">Nephila pilipes</name>
    <name type="common">Giant wood spider</name>
    <name type="synonym">Nephila maculata</name>
    <dbReference type="NCBI Taxonomy" id="299642"/>
    <lineage>
        <taxon>Eukaryota</taxon>
        <taxon>Metazoa</taxon>
        <taxon>Ecdysozoa</taxon>
        <taxon>Arthropoda</taxon>
        <taxon>Chelicerata</taxon>
        <taxon>Arachnida</taxon>
        <taxon>Araneae</taxon>
        <taxon>Araneomorphae</taxon>
        <taxon>Entelegynae</taxon>
        <taxon>Araneoidea</taxon>
        <taxon>Nephilidae</taxon>
        <taxon>Nephila</taxon>
    </lineage>
</organism>
<dbReference type="InterPro" id="IPR001584">
    <property type="entry name" value="Integrase_cat-core"/>
</dbReference>
<dbReference type="PROSITE" id="PS50994">
    <property type="entry name" value="INTEGRASE"/>
    <property type="match status" value="1"/>
</dbReference>
<sequence length="284" mass="32524">MDYSVELNAPKSIKDTTLIFPMSMKAINCKLGVLDEKKICVSLPRMNDDHCLNQLKELDEKSDPTALNLDNPNMQINQVAVEPPIFWRNKPKLWFLQLEAQFTNSGISQDTTKYNIVVAAFDENVLDFVVDILSNPPKNEKYDTLKKALLNRLTDTKEYPSAHLLSINKDARTWTRSCLKCQKSKVTRHVPSPFQQYHKVSKRFTEINLDIIGPLPSNEGFRYCLTIIDRYSRWSEAILLPDIRAKTVADNLLKGWIACFGTPLVITTDQGSQFKAQLFQELQN</sequence>
<dbReference type="InterPro" id="IPR036397">
    <property type="entry name" value="RNaseH_sf"/>
</dbReference>
<dbReference type="InterPro" id="IPR055469">
    <property type="entry name" value="DUF7041"/>
</dbReference>
<dbReference type="PANTHER" id="PTHR33327:SF3">
    <property type="entry name" value="RNA-DIRECTED DNA POLYMERASE"/>
    <property type="match status" value="1"/>
</dbReference>
<protein>
    <submittedName>
        <fullName evidence="2">Integrase catalytic domain-containing protein</fullName>
    </submittedName>
</protein>
<proteinExistence type="predicted"/>
<gene>
    <name evidence="2" type="primary">AVEN_227595_1</name>
    <name evidence="2" type="ORF">NPIL_418811</name>
</gene>
<dbReference type="PANTHER" id="PTHR33327">
    <property type="entry name" value="ENDONUCLEASE"/>
    <property type="match status" value="1"/>
</dbReference>
<dbReference type="OrthoDB" id="6430943at2759"/>
<dbReference type="GO" id="GO:0003676">
    <property type="term" value="F:nucleic acid binding"/>
    <property type="evidence" value="ECO:0007669"/>
    <property type="project" value="InterPro"/>
</dbReference>
<dbReference type="Gene3D" id="3.30.420.10">
    <property type="entry name" value="Ribonuclease H-like superfamily/Ribonuclease H"/>
    <property type="match status" value="1"/>
</dbReference>
<dbReference type="AlphaFoldDB" id="A0A8X6MEU4"/>
<name>A0A8X6MEU4_NEPPI</name>
<reference evidence="2" key="1">
    <citation type="submission" date="2020-08" db="EMBL/GenBank/DDBJ databases">
        <title>Multicomponent nature underlies the extraordinary mechanical properties of spider dragline silk.</title>
        <authorList>
            <person name="Kono N."/>
            <person name="Nakamura H."/>
            <person name="Mori M."/>
            <person name="Yoshida Y."/>
            <person name="Ohtoshi R."/>
            <person name="Malay A.D."/>
            <person name="Moran D.A.P."/>
            <person name="Tomita M."/>
            <person name="Numata K."/>
            <person name="Arakawa K."/>
        </authorList>
    </citation>
    <scope>NUCLEOTIDE SEQUENCE</scope>
</reference>
<dbReference type="SUPFAM" id="SSF53098">
    <property type="entry name" value="Ribonuclease H-like"/>
    <property type="match status" value="1"/>
</dbReference>
<comment type="caution">
    <text evidence="2">The sequence shown here is derived from an EMBL/GenBank/DDBJ whole genome shotgun (WGS) entry which is preliminary data.</text>
</comment>
<dbReference type="InterPro" id="IPR012337">
    <property type="entry name" value="RNaseH-like_sf"/>
</dbReference>
<dbReference type="Pfam" id="PF23055">
    <property type="entry name" value="DUF7041"/>
    <property type="match status" value="1"/>
</dbReference>
<dbReference type="Pfam" id="PF00665">
    <property type="entry name" value="rve"/>
    <property type="match status" value="1"/>
</dbReference>
<evidence type="ECO:0000313" key="2">
    <source>
        <dbReference type="EMBL" id="GFS49813.1"/>
    </source>
</evidence>
<dbReference type="Proteomes" id="UP000887013">
    <property type="component" value="Unassembled WGS sequence"/>
</dbReference>
<keyword evidence="3" id="KW-1185">Reference proteome</keyword>
<accession>A0A8X6MEU4</accession>